<protein>
    <submittedName>
        <fullName evidence="1">10376_t:CDS:1</fullName>
    </submittedName>
</protein>
<evidence type="ECO:0000313" key="2">
    <source>
        <dbReference type="Proteomes" id="UP000789525"/>
    </source>
</evidence>
<dbReference type="Proteomes" id="UP000789525">
    <property type="component" value="Unassembled WGS sequence"/>
</dbReference>
<comment type="caution">
    <text evidence="1">The sequence shown here is derived from an EMBL/GenBank/DDBJ whole genome shotgun (WGS) entry which is preliminary data.</text>
</comment>
<accession>A0ACA9KZP2</accession>
<evidence type="ECO:0000313" key="1">
    <source>
        <dbReference type="EMBL" id="CAG8498114.1"/>
    </source>
</evidence>
<sequence>MNPLKTQAKSLSYAEFDRVYFKDSGPLEMIKNTQGSLQEIRFRTRGIRNMVVSNVPDIPLSVIEVIAMTCPNLHTFEGHLEKRSMLYFQMIFNSCALEDLHVSTEPGGKEFFRSRIPFLLPKSLRYLTISIMGKFSPEDFDRFLKSCSAPLINLRIPISPFIDD</sequence>
<feature type="non-terminal residue" evidence="1">
    <location>
        <position position="164"/>
    </location>
</feature>
<organism evidence="1 2">
    <name type="scientific">Acaulospora colombiana</name>
    <dbReference type="NCBI Taxonomy" id="27376"/>
    <lineage>
        <taxon>Eukaryota</taxon>
        <taxon>Fungi</taxon>
        <taxon>Fungi incertae sedis</taxon>
        <taxon>Mucoromycota</taxon>
        <taxon>Glomeromycotina</taxon>
        <taxon>Glomeromycetes</taxon>
        <taxon>Diversisporales</taxon>
        <taxon>Acaulosporaceae</taxon>
        <taxon>Acaulospora</taxon>
    </lineage>
</organism>
<reference evidence="1" key="1">
    <citation type="submission" date="2021-06" db="EMBL/GenBank/DDBJ databases">
        <authorList>
            <person name="Kallberg Y."/>
            <person name="Tangrot J."/>
            <person name="Rosling A."/>
        </authorList>
    </citation>
    <scope>NUCLEOTIDE SEQUENCE</scope>
    <source>
        <strain evidence="1">CL356</strain>
    </source>
</reference>
<gene>
    <name evidence="1" type="ORF">ACOLOM_LOCUS2675</name>
</gene>
<dbReference type="EMBL" id="CAJVPT010003622">
    <property type="protein sequence ID" value="CAG8498114.1"/>
    <property type="molecule type" value="Genomic_DNA"/>
</dbReference>
<proteinExistence type="predicted"/>
<name>A0ACA9KZP2_9GLOM</name>
<keyword evidence="2" id="KW-1185">Reference proteome</keyword>